<gene>
    <name evidence="3" type="ORF">AVDCRST_MAG10-2689</name>
</gene>
<evidence type="ECO:0000256" key="1">
    <source>
        <dbReference type="SAM" id="Coils"/>
    </source>
</evidence>
<evidence type="ECO:0000313" key="3">
    <source>
        <dbReference type="EMBL" id="CAA9259861.1"/>
    </source>
</evidence>
<dbReference type="EMBL" id="CADCTB010000163">
    <property type="protein sequence ID" value="CAA9259861.1"/>
    <property type="molecule type" value="Genomic_DNA"/>
</dbReference>
<dbReference type="CDD" id="cd06583">
    <property type="entry name" value="PGRP"/>
    <property type="match status" value="1"/>
</dbReference>
<dbReference type="InterPro" id="IPR002502">
    <property type="entry name" value="Amidase_domain"/>
</dbReference>
<accession>A0A6J4IRD1</accession>
<organism evidence="3">
    <name type="scientific">uncultured Acidimicrobiales bacterium</name>
    <dbReference type="NCBI Taxonomy" id="310071"/>
    <lineage>
        <taxon>Bacteria</taxon>
        <taxon>Bacillati</taxon>
        <taxon>Actinomycetota</taxon>
        <taxon>Acidimicrobiia</taxon>
        <taxon>Acidimicrobiales</taxon>
        <taxon>environmental samples</taxon>
    </lineage>
</organism>
<protein>
    <recommendedName>
        <fullName evidence="2">N-acetylmuramoyl-L-alanine amidase domain-containing protein</fullName>
    </recommendedName>
</protein>
<dbReference type="Pfam" id="PF01510">
    <property type="entry name" value="Amidase_2"/>
    <property type="match status" value="1"/>
</dbReference>
<name>A0A6J4IRD1_9ACTN</name>
<dbReference type="GO" id="GO:0008745">
    <property type="term" value="F:N-acetylmuramoyl-L-alanine amidase activity"/>
    <property type="evidence" value="ECO:0007669"/>
    <property type="project" value="InterPro"/>
</dbReference>
<keyword evidence="1" id="KW-0175">Coiled coil</keyword>
<feature type="coiled-coil region" evidence="1">
    <location>
        <begin position="246"/>
        <end position="273"/>
    </location>
</feature>
<dbReference type="Gene3D" id="3.40.80.10">
    <property type="entry name" value="Peptidoglycan recognition protein-like"/>
    <property type="match status" value="1"/>
</dbReference>
<feature type="domain" description="N-acetylmuramoyl-L-alanine amidase" evidence="2">
    <location>
        <begin position="28"/>
        <end position="165"/>
    </location>
</feature>
<dbReference type="GO" id="GO:0009253">
    <property type="term" value="P:peptidoglycan catabolic process"/>
    <property type="evidence" value="ECO:0007669"/>
    <property type="project" value="InterPro"/>
</dbReference>
<dbReference type="SUPFAM" id="SSF55846">
    <property type="entry name" value="N-acetylmuramoyl-L-alanine amidase-like"/>
    <property type="match status" value="1"/>
</dbReference>
<sequence>MGTPQEIIGKVAEELTAAGIAVDFKDGWQDRGRPGSFEPQGVVCHHTATKGHDRDYPSLGIVRDGRSDLPGPLAQFGIGRHTGTVIVIAAGKANHAGPGGFNGLSGNNSVWGIEAENDGVGEAWGPEILRSYVALCAALARHTGFGADMVIAHREWNPVDKIDPTGIDMDDFRAQVARALVGNITPKQPETEDTSMFIFDGPQGGVFRTDGVTRWPVRSMETASVLLDVARIRHLGKLSEAAFSDLRDGEATANTIQTELDRLRTQLSTVEQKVDGVATHVASLA</sequence>
<dbReference type="AlphaFoldDB" id="A0A6J4IRD1"/>
<proteinExistence type="predicted"/>
<evidence type="ECO:0000259" key="2">
    <source>
        <dbReference type="SMART" id="SM00644"/>
    </source>
</evidence>
<dbReference type="InterPro" id="IPR036505">
    <property type="entry name" value="Amidase/PGRP_sf"/>
</dbReference>
<reference evidence="3" key="1">
    <citation type="submission" date="2020-02" db="EMBL/GenBank/DDBJ databases">
        <authorList>
            <person name="Meier V. D."/>
        </authorList>
    </citation>
    <scope>NUCLEOTIDE SEQUENCE</scope>
    <source>
        <strain evidence="3">AVDCRST_MAG10</strain>
    </source>
</reference>
<dbReference type="SMART" id="SM00644">
    <property type="entry name" value="Ami_2"/>
    <property type="match status" value="1"/>
</dbReference>